<dbReference type="AlphaFoldDB" id="A0A4Z0V6W8"/>
<sequence>MKKYISGLSRLLLLAGVMVTASCTDYLDKAPGSDIDENEPYKNFRNFQGFVEELYGGIPSITSTDSHNAWNHGEDEYWEPSDTRPVSYHVDQGNYRVMVEDGTYIYGFPRNGNGNPESDKKADKGNIWRLSWKCIRKANIGLANMEKLQSATQEERELIQGQLLFFRGWFHFMLMQYWGGLPYIDHVLPSGETPMLPRLNYRETAELAAADMEAAAKLLPVDWDKTTAGRPTLGNNNMRANKIMALAFAGKCLLWAGSPLMNYESSGDASYNTELCKRAADLLGEALAITESTGRYELADFSQWNDLFYYADKGTRVPGLKETIFQENLVELLGRFDWNQRNDYFSQIVISSGVKVQPTANYALYYGMANGEPIASWTEADAVSGYDPNYPWKGRDPRFYKDFVIDGMQVVRDEKGIVEEEIKYASLYSDGKWRIANGMKSNLTGLVETKFIPQTAKNVSWVQEWSMSVVLSLMRLSDLYLLYSEATACGYGSPTAKAATFGMTAVEAVNKVRARAGVGEVASRFTGSTDAFLPELYRERAVELAFEGHRFIDLRRWMLLTKRPYTLKTKLEFDRTKEFSFRNPSEARVANLREEVLFERKLDDRHYWLPLPTADVNIYPEFGQNPGW</sequence>
<dbReference type="GO" id="GO:0009279">
    <property type="term" value="C:cell outer membrane"/>
    <property type="evidence" value="ECO:0007669"/>
    <property type="project" value="UniProtKB-SubCell"/>
</dbReference>
<gene>
    <name evidence="9" type="ORF">EZ315_01790</name>
</gene>
<comment type="similarity">
    <text evidence="2">Belongs to the SusD family.</text>
</comment>
<dbReference type="EMBL" id="SJSA01000001">
    <property type="protein sequence ID" value="TGG39495.1"/>
    <property type="molecule type" value="Genomic_DNA"/>
</dbReference>
<evidence type="ECO:0000256" key="1">
    <source>
        <dbReference type="ARBA" id="ARBA00004442"/>
    </source>
</evidence>
<evidence type="ECO:0000256" key="6">
    <source>
        <dbReference type="SAM" id="SignalP"/>
    </source>
</evidence>
<keyword evidence="5" id="KW-0998">Cell outer membrane</keyword>
<proteinExistence type="inferred from homology"/>
<evidence type="ECO:0000256" key="2">
    <source>
        <dbReference type="ARBA" id="ARBA00006275"/>
    </source>
</evidence>
<dbReference type="PROSITE" id="PS51257">
    <property type="entry name" value="PROKAR_LIPOPROTEIN"/>
    <property type="match status" value="1"/>
</dbReference>
<dbReference type="InterPro" id="IPR012944">
    <property type="entry name" value="SusD_RagB_dom"/>
</dbReference>
<dbReference type="InterPro" id="IPR033985">
    <property type="entry name" value="SusD-like_N"/>
</dbReference>
<dbReference type="Gene3D" id="1.25.40.390">
    <property type="match status" value="1"/>
</dbReference>
<evidence type="ECO:0000259" key="7">
    <source>
        <dbReference type="Pfam" id="PF07980"/>
    </source>
</evidence>
<keyword evidence="10" id="KW-1185">Reference proteome</keyword>
<reference evidence="9 10" key="1">
    <citation type="submission" date="2019-02" db="EMBL/GenBank/DDBJ databases">
        <title>Isolation and identification of novel species under the genus Muribaculum.</title>
        <authorList>
            <person name="Miyake S."/>
            <person name="Ding Y."/>
            <person name="Low A."/>
            <person name="Soh M."/>
            <person name="Seedorf H."/>
        </authorList>
    </citation>
    <scope>NUCLEOTIDE SEQUENCE [LARGE SCALE GENOMIC DNA]</scope>
    <source>
        <strain evidence="9 10">TLL-A3</strain>
    </source>
</reference>
<feature type="domain" description="RagB/SusD" evidence="7">
    <location>
        <begin position="321"/>
        <end position="628"/>
    </location>
</feature>
<dbReference type="Pfam" id="PF14322">
    <property type="entry name" value="SusD-like_3"/>
    <property type="match status" value="1"/>
</dbReference>
<comment type="subcellular location">
    <subcellularLocation>
        <location evidence="1">Cell outer membrane</location>
    </subcellularLocation>
</comment>
<keyword evidence="4" id="KW-0472">Membrane</keyword>
<dbReference type="Pfam" id="PF07980">
    <property type="entry name" value="SusD_RagB"/>
    <property type="match status" value="1"/>
</dbReference>
<evidence type="ECO:0000313" key="10">
    <source>
        <dbReference type="Proteomes" id="UP000297635"/>
    </source>
</evidence>
<name>A0A4Z0V6W8_9BACT</name>
<dbReference type="GeneID" id="82148505"/>
<protein>
    <submittedName>
        <fullName evidence="9">RagB/SusD family nutrient uptake outer membrane protein</fullName>
    </submittedName>
</protein>
<evidence type="ECO:0000256" key="4">
    <source>
        <dbReference type="ARBA" id="ARBA00023136"/>
    </source>
</evidence>
<dbReference type="RefSeq" id="WP_135470091.1">
    <property type="nucleotide sequence ID" value="NZ_CASJDB010000020.1"/>
</dbReference>
<accession>A0A4Z0V6W8</accession>
<organism evidence="9 10">
    <name type="scientific">Duncaniella freteri</name>
    <dbReference type="NCBI Taxonomy" id="2530391"/>
    <lineage>
        <taxon>Bacteria</taxon>
        <taxon>Pseudomonadati</taxon>
        <taxon>Bacteroidota</taxon>
        <taxon>Bacteroidia</taxon>
        <taxon>Bacteroidales</taxon>
        <taxon>Muribaculaceae</taxon>
        <taxon>Duncaniella</taxon>
    </lineage>
</organism>
<dbReference type="InterPro" id="IPR011990">
    <property type="entry name" value="TPR-like_helical_dom_sf"/>
</dbReference>
<feature type="domain" description="SusD-like N-terminal" evidence="8">
    <location>
        <begin position="111"/>
        <end position="232"/>
    </location>
</feature>
<dbReference type="Proteomes" id="UP000297635">
    <property type="component" value="Unassembled WGS sequence"/>
</dbReference>
<evidence type="ECO:0000256" key="5">
    <source>
        <dbReference type="ARBA" id="ARBA00023237"/>
    </source>
</evidence>
<evidence type="ECO:0000313" key="9">
    <source>
        <dbReference type="EMBL" id="TGG39495.1"/>
    </source>
</evidence>
<evidence type="ECO:0000259" key="8">
    <source>
        <dbReference type="Pfam" id="PF14322"/>
    </source>
</evidence>
<feature type="chain" id="PRO_5021292301" evidence="6">
    <location>
        <begin position="22"/>
        <end position="628"/>
    </location>
</feature>
<comment type="caution">
    <text evidence="9">The sequence shown here is derived from an EMBL/GenBank/DDBJ whole genome shotgun (WGS) entry which is preliminary data.</text>
</comment>
<keyword evidence="3 6" id="KW-0732">Signal</keyword>
<evidence type="ECO:0000256" key="3">
    <source>
        <dbReference type="ARBA" id="ARBA00022729"/>
    </source>
</evidence>
<feature type="signal peptide" evidence="6">
    <location>
        <begin position="1"/>
        <end position="21"/>
    </location>
</feature>
<dbReference type="SUPFAM" id="SSF48452">
    <property type="entry name" value="TPR-like"/>
    <property type="match status" value="1"/>
</dbReference>